<evidence type="ECO:0000259" key="10">
    <source>
        <dbReference type="PROSITE" id="PS51019"/>
    </source>
</evidence>
<reference evidence="11" key="1">
    <citation type="submission" date="2019-08" db="EMBL/GenBank/DDBJ databases">
        <title>The improved chromosome-level genome for the pearl oyster Pinctada fucata martensii using PacBio sequencing and Hi-C.</title>
        <authorList>
            <person name="Zheng Z."/>
        </authorList>
    </citation>
    <scope>NUCLEOTIDE SEQUENCE</scope>
    <source>
        <strain evidence="11">ZZ-2019</strain>
        <tissue evidence="11">Adductor muscle</tissue>
    </source>
</reference>
<gene>
    <name evidence="11" type="ORF">FSP39_017225</name>
</gene>
<dbReference type="PANTHER" id="PTHR45828">
    <property type="entry name" value="CYTOCHROME B561/FERRIC REDUCTASE TRANSMEMBRANE"/>
    <property type="match status" value="1"/>
</dbReference>
<name>A0AA88XSM5_PINIB</name>
<keyword evidence="7" id="KW-0391">Immunity</keyword>
<dbReference type="EMBL" id="VSWD01000010">
    <property type="protein sequence ID" value="KAK3091115.1"/>
    <property type="molecule type" value="Genomic_DNA"/>
</dbReference>
<dbReference type="PANTHER" id="PTHR45828:SF9">
    <property type="entry name" value="CELL WALL INTEGRITY AND STRESS RESPONSE COMPONENT 4-LIKE-RELATED"/>
    <property type="match status" value="1"/>
</dbReference>
<proteinExistence type="inferred from homology"/>
<dbReference type="GO" id="GO:0016020">
    <property type="term" value="C:membrane"/>
    <property type="evidence" value="ECO:0007669"/>
    <property type="project" value="TreeGrafter"/>
</dbReference>
<evidence type="ECO:0000256" key="5">
    <source>
        <dbReference type="ARBA" id="ARBA00022588"/>
    </source>
</evidence>
<dbReference type="Proteomes" id="UP001186944">
    <property type="component" value="Unassembled WGS sequence"/>
</dbReference>
<feature type="transmembrane region" description="Helical" evidence="9">
    <location>
        <begin position="219"/>
        <end position="240"/>
    </location>
</feature>
<dbReference type="CDD" id="cd08544">
    <property type="entry name" value="Reeler"/>
    <property type="match status" value="1"/>
</dbReference>
<comment type="subcellular location">
    <subcellularLocation>
        <location evidence="1">Secreted</location>
    </subcellularLocation>
</comment>
<sequence>MQNFRCVLSAFGLRGFIKKYDMHVVSCPTKSNQEMLRFSFVLFLPVCMAFEMKAPLEACWSMFPRGHGYDAQTTTSPYTITVNATSYQPNDVIEVFLDTKPSINPSILFFEGLIIQARIVDCNDLAYDIGVGSFSLQPGENFLGLMDCNHQNASSVGHIAHEHIYNRTFYWHAPSTPVGHIHFRGTVVRRKSTFWTDIVSTVVKDLTSFKSAELCDTSGVATIGSSVVIVTLISLLVLTFKRM</sequence>
<dbReference type="InterPro" id="IPR042307">
    <property type="entry name" value="Reeler_sf"/>
</dbReference>
<dbReference type="GO" id="GO:0042742">
    <property type="term" value="P:defense response to bacterium"/>
    <property type="evidence" value="ECO:0007669"/>
    <property type="project" value="UniProtKB-KW"/>
</dbReference>
<keyword evidence="5" id="KW-0399">Innate immunity</keyword>
<keyword evidence="9" id="KW-0812">Transmembrane</keyword>
<keyword evidence="8" id="KW-0044">Antibiotic</keyword>
<evidence type="ECO:0000256" key="4">
    <source>
        <dbReference type="ARBA" id="ARBA00022529"/>
    </source>
</evidence>
<keyword evidence="4" id="KW-0929">Antimicrobial</keyword>
<evidence type="ECO:0000313" key="12">
    <source>
        <dbReference type="Proteomes" id="UP001186944"/>
    </source>
</evidence>
<keyword evidence="3" id="KW-0964">Secreted</keyword>
<dbReference type="InterPro" id="IPR002861">
    <property type="entry name" value="Reeler_dom"/>
</dbReference>
<feature type="domain" description="Reelin" evidence="10">
    <location>
        <begin position="44"/>
        <end position="220"/>
    </location>
</feature>
<accession>A0AA88XSM5</accession>
<keyword evidence="9" id="KW-1133">Transmembrane helix</keyword>
<dbReference type="GO" id="GO:0005576">
    <property type="term" value="C:extracellular region"/>
    <property type="evidence" value="ECO:0007669"/>
    <property type="project" value="UniProtKB-SubCell"/>
</dbReference>
<evidence type="ECO:0000256" key="3">
    <source>
        <dbReference type="ARBA" id="ARBA00022525"/>
    </source>
</evidence>
<evidence type="ECO:0000313" key="11">
    <source>
        <dbReference type="EMBL" id="KAK3091115.1"/>
    </source>
</evidence>
<protein>
    <recommendedName>
        <fullName evidence="10">Reelin domain-containing protein</fullName>
    </recommendedName>
</protein>
<dbReference type="InterPro" id="IPR051237">
    <property type="entry name" value="Ferric-chelate_Red/DefProt"/>
</dbReference>
<dbReference type="Pfam" id="PF02014">
    <property type="entry name" value="Reeler"/>
    <property type="match status" value="1"/>
</dbReference>
<dbReference type="AlphaFoldDB" id="A0AA88XSM5"/>
<evidence type="ECO:0000256" key="6">
    <source>
        <dbReference type="ARBA" id="ARBA00022729"/>
    </source>
</evidence>
<keyword evidence="9" id="KW-0472">Membrane</keyword>
<comment type="similarity">
    <text evidence="2">Belongs to the insect defense protein family.</text>
</comment>
<evidence type="ECO:0000256" key="7">
    <source>
        <dbReference type="ARBA" id="ARBA00022859"/>
    </source>
</evidence>
<evidence type="ECO:0000256" key="8">
    <source>
        <dbReference type="ARBA" id="ARBA00023022"/>
    </source>
</evidence>
<dbReference type="Gene3D" id="2.60.40.4060">
    <property type="entry name" value="Reeler domain"/>
    <property type="match status" value="1"/>
</dbReference>
<dbReference type="GO" id="GO:0045087">
    <property type="term" value="P:innate immune response"/>
    <property type="evidence" value="ECO:0007669"/>
    <property type="project" value="UniProtKB-KW"/>
</dbReference>
<evidence type="ECO:0000256" key="9">
    <source>
        <dbReference type="SAM" id="Phobius"/>
    </source>
</evidence>
<evidence type="ECO:0000256" key="2">
    <source>
        <dbReference type="ARBA" id="ARBA00008501"/>
    </source>
</evidence>
<dbReference type="PROSITE" id="PS51019">
    <property type="entry name" value="REELIN"/>
    <property type="match status" value="1"/>
</dbReference>
<keyword evidence="12" id="KW-1185">Reference proteome</keyword>
<keyword evidence="6" id="KW-0732">Signal</keyword>
<evidence type="ECO:0000256" key="1">
    <source>
        <dbReference type="ARBA" id="ARBA00004613"/>
    </source>
</evidence>
<comment type="caution">
    <text evidence="11">The sequence shown here is derived from an EMBL/GenBank/DDBJ whole genome shotgun (WGS) entry which is preliminary data.</text>
</comment>
<organism evidence="11 12">
    <name type="scientific">Pinctada imbricata</name>
    <name type="common">Atlantic pearl-oyster</name>
    <name type="synonym">Pinctada martensii</name>
    <dbReference type="NCBI Taxonomy" id="66713"/>
    <lineage>
        <taxon>Eukaryota</taxon>
        <taxon>Metazoa</taxon>
        <taxon>Spiralia</taxon>
        <taxon>Lophotrochozoa</taxon>
        <taxon>Mollusca</taxon>
        <taxon>Bivalvia</taxon>
        <taxon>Autobranchia</taxon>
        <taxon>Pteriomorphia</taxon>
        <taxon>Pterioida</taxon>
        <taxon>Pterioidea</taxon>
        <taxon>Pteriidae</taxon>
        <taxon>Pinctada</taxon>
    </lineage>
</organism>